<evidence type="ECO:0008006" key="4">
    <source>
        <dbReference type="Google" id="ProtNLM"/>
    </source>
</evidence>
<feature type="compositionally biased region" description="Low complexity" evidence="1">
    <location>
        <begin position="111"/>
        <end position="123"/>
    </location>
</feature>
<feature type="compositionally biased region" description="Low complexity" evidence="1">
    <location>
        <begin position="47"/>
        <end position="57"/>
    </location>
</feature>
<keyword evidence="2" id="KW-0472">Membrane</keyword>
<comment type="caution">
    <text evidence="3">The sequence shown here is derived from an EMBL/GenBank/DDBJ whole genome shotgun (WGS) entry which is preliminary data.</text>
</comment>
<feature type="region of interest" description="Disordered" evidence="1">
    <location>
        <begin position="96"/>
        <end position="132"/>
    </location>
</feature>
<evidence type="ECO:0000256" key="1">
    <source>
        <dbReference type="SAM" id="MobiDB-lite"/>
    </source>
</evidence>
<name>A0A644YZ79_9ZZZZ</name>
<feature type="transmembrane region" description="Helical" evidence="2">
    <location>
        <begin position="20"/>
        <end position="39"/>
    </location>
</feature>
<protein>
    <recommendedName>
        <fullName evidence="4">Stage III sporulation protein AG</fullName>
    </recommendedName>
</protein>
<reference evidence="3" key="1">
    <citation type="submission" date="2019-08" db="EMBL/GenBank/DDBJ databases">
        <authorList>
            <person name="Kucharzyk K."/>
            <person name="Murdoch R.W."/>
            <person name="Higgins S."/>
            <person name="Loffler F."/>
        </authorList>
    </citation>
    <scope>NUCLEOTIDE SEQUENCE</scope>
</reference>
<accession>A0A644YZ79</accession>
<keyword evidence="2" id="KW-0812">Transmembrane</keyword>
<proteinExistence type="predicted"/>
<gene>
    <name evidence="3" type="ORF">SDC9_80437</name>
</gene>
<dbReference type="EMBL" id="VSSQ01006785">
    <property type="protein sequence ID" value="MPM33856.1"/>
    <property type="molecule type" value="Genomic_DNA"/>
</dbReference>
<feature type="region of interest" description="Disordered" evidence="1">
    <location>
        <begin position="41"/>
        <end position="62"/>
    </location>
</feature>
<keyword evidence="2" id="KW-1133">Transmembrane helix</keyword>
<sequence length="184" mass="19832">MKKFNELFNDTEKKKLKPLIFLAGICILALIVISVIPGGKKEDANVSTEPESKTSATETEKEDLESKLTKILSKINGAGDVDVMITFQSSEEIVPAYNSNTTTETTKEQDSSGGERTTTSSTENKTMITSNSNDPVVLKTSEAKVKGVIVVSSGANDPAVKELLYDAVKTSLQISGHQVEIYAK</sequence>
<organism evidence="3">
    <name type="scientific">bioreactor metagenome</name>
    <dbReference type="NCBI Taxonomy" id="1076179"/>
    <lineage>
        <taxon>unclassified sequences</taxon>
        <taxon>metagenomes</taxon>
        <taxon>ecological metagenomes</taxon>
    </lineage>
</organism>
<evidence type="ECO:0000256" key="2">
    <source>
        <dbReference type="SAM" id="Phobius"/>
    </source>
</evidence>
<evidence type="ECO:0000313" key="3">
    <source>
        <dbReference type="EMBL" id="MPM33856.1"/>
    </source>
</evidence>
<dbReference type="AlphaFoldDB" id="A0A644YZ79"/>